<protein>
    <submittedName>
        <fullName evidence="1">Uncharacterized protein</fullName>
    </submittedName>
</protein>
<accession>A0ABP7YEF2</accession>
<evidence type="ECO:0000313" key="1">
    <source>
        <dbReference type="EMBL" id="GAA4134885.1"/>
    </source>
</evidence>
<dbReference type="Proteomes" id="UP001500101">
    <property type="component" value="Unassembled WGS sequence"/>
</dbReference>
<keyword evidence="2" id="KW-1185">Reference proteome</keyword>
<organism evidence="1 2">
    <name type="scientific">Sphingobacterium kyonggiense</name>
    <dbReference type="NCBI Taxonomy" id="714075"/>
    <lineage>
        <taxon>Bacteria</taxon>
        <taxon>Pseudomonadati</taxon>
        <taxon>Bacteroidota</taxon>
        <taxon>Sphingobacteriia</taxon>
        <taxon>Sphingobacteriales</taxon>
        <taxon>Sphingobacteriaceae</taxon>
        <taxon>Sphingobacterium</taxon>
    </lineage>
</organism>
<reference evidence="2" key="1">
    <citation type="journal article" date="2019" name="Int. J. Syst. Evol. Microbiol.">
        <title>The Global Catalogue of Microorganisms (GCM) 10K type strain sequencing project: providing services to taxonomists for standard genome sequencing and annotation.</title>
        <authorList>
            <consortium name="The Broad Institute Genomics Platform"/>
            <consortium name="The Broad Institute Genome Sequencing Center for Infectious Disease"/>
            <person name="Wu L."/>
            <person name="Ma J."/>
        </authorList>
    </citation>
    <scope>NUCLEOTIDE SEQUENCE [LARGE SCALE GENOMIC DNA]</scope>
    <source>
        <strain evidence="2">JCM 16704</strain>
    </source>
</reference>
<proteinExistence type="predicted"/>
<gene>
    <name evidence="1" type="ORF">GCM10022216_08380</name>
</gene>
<dbReference type="EMBL" id="BAAAZI010000004">
    <property type="protein sequence ID" value="GAA4134885.1"/>
    <property type="molecule type" value="Genomic_DNA"/>
</dbReference>
<name>A0ABP7YEF2_9SPHI</name>
<sequence length="70" mass="8093">MDVLKPGKELNNLSKQQTKGKAAHFLSSFFFETVSLLDMRCETASLLDNKFEKRIGRRFTTYNTEQSEES</sequence>
<evidence type="ECO:0000313" key="2">
    <source>
        <dbReference type="Proteomes" id="UP001500101"/>
    </source>
</evidence>
<comment type="caution">
    <text evidence="1">The sequence shown here is derived from an EMBL/GenBank/DDBJ whole genome shotgun (WGS) entry which is preliminary data.</text>
</comment>